<organism evidence="2 3">
    <name type="scientific">Dinghuibacter silviterrae</name>
    <dbReference type="NCBI Taxonomy" id="1539049"/>
    <lineage>
        <taxon>Bacteria</taxon>
        <taxon>Pseudomonadati</taxon>
        <taxon>Bacteroidota</taxon>
        <taxon>Chitinophagia</taxon>
        <taxon>Chitinophagales</taxon>
        <taxon>Chitinophagaceae</taxon>
        <taxon>Dinghuibacter</taxon>
    </lineage>
</organism>
<dbReference type="SUPFAM" id="SSF52540">
    <property type="entry name" value="P-loop containing nucleoside triphosphate hydrolases"/>
    <property type="match status" value="1"/>
</dbReference>
<dbReference type="EMBL" id="SODV01000001">
    <property type="protein sequence ID" value="TDX01793.1"/>
    <property type="molecule type" value="Genomic_DNA"/>
</dbReference>
<accession>A0A4V3GM25</accession>
<dbReference type="CDD" id="cd00267">
    <property type="entry name" value="ABC_ATPase"/>
    <property type="match status" value="2"/>
</dbReference>
<reference evidence="2 3" key="1">
    <citation type="submission" date="2019-03" db="EMBL/GenBank/DDBJ databases">
        <title>Genomic Encyclopedia of Type Strains, Phase IV (KMG-IV): sequencing the most valuable type-strain genomes for metagenomic binning, comparative biology and taxonomic classification.</title>
        <authorList>
            <person name="Goeker M."/>
        </authorList>
    </citation>
    <scope>NUCLEOTIDE SEQUENCE [LARGE SCALE GENOMIC DNA]</scope>
    <source>
        <strain evidence="2 3">DSM 100059</strain>
    </source>
</reference>
<dbReference type="OrthoDB" id="9809324at2"/>
<comment type="caution">
    <text evidence="2">The sequence shown here is derived from an EMBL/GenBank/DDBJ whole genome shotgun (WGS) entry which is preliminary data.</text>
</comment>
<dbReference type="PANTHER" id="PTHR40396">
    <property type="entry name" value="ATPASE-LIKE PROTEIN"/>
    <property type="match status" value="1"/>
</dbReference>
<dbReference type="RefSeq" id="WP_133994431.1">
    <property type="nucleotide sequence ID" value="NZ_SODV01000001.1"/>
</dbReference>
<dbReference type="Pfam" id="PF13304">
    <property type="entry name" value="AAA_21"/>
    <property type="match status" value="1"/>
</dbReference>
<feature type="domain" description="ATPase AAA-type core" evidence="1">
    <location>
        <begin position="51"/>
        <end position="347"/>
    </location>
</feature>
<dbReference type="Proteomes" id="UP000294498">
    <property type="component" value="Unassembled WGS sequence"/>
</dbReference>
<evidence type="ECO:0000313" key="3">
    <source>
        <dbReference type="Proteomes" id="UP000294498"/>
    </source>
</evidence>
<dbReference type="InterPro" id="IPR027417">
    <property type="entry name" value="P-loop_NTPase"/>
</dbReference>
<evidence type="ECO:0000313" key="2">
    <source>
        <dbReference type="EMBL" id="TDX01793.1"/>
    </source>
</evidence>
<keyword evidence="3" id="KW-1185">Reference proteome</keyword>
<dbReference type="AlphaFoldDB" id="A0A4V3GM25"/>
<sequence length="414" mass="47076">MIIEFTVGNYKSIRQKQTLSLQAAPIVSKDPEVDERNVFIAPGGLKLLKSVAIFGPNASGKSNLLKALTRMLLFVDKSFQNEDEVKQFDRFSLDMECEKMPAHFEMVFITNCNRYRYGFEITEDRVSAEWLFGPAKTNEVEYFTRLGDQIKINKARFKEGAELPPDKTKSSTLFLNVVDAFNGPIAAEVKSFLKSSIRVNAGTNDHTFRNNTVRMMEVEDWRRQIAELMRSADMGIEDIDHISLDTPEGKSSKILGTFKKVKNEPAGSPPSFFDFEDFESEGTKKFFSYSGTIINSLLLGTDLVVDELDSRLHPSLTRKIVELFNSKELNPNNAQLIFVAHDINLLDPALLRRDQIYFTEKNMDGETSLYSLINIGGVRNDVSYEKEYMKGKYGALPYLANFNVHPHEPNQENR</sequence>
<dbReference type="InterPro" id="IPR003959">
    <property type="entry name" value="ATPase_AAA_core"/>
</dbReference>
<proteinExistence type="predicted"/>
<dbReference type="PANTHER" id="PTHR40396:SF1">
    <property type="entry name" value="ATPASE AAA-TYPE CORE DOMAIN-CONTAINING PROTEIN"/>
    <property type="match status" value="1"/>
</dbReference>
<dbReference type="GO" id="GO:0005524">
    <property type="term" value="F:ATP binding"/>
    <property type="evidence" value="ECO:0007669"/>
    <property type="project" value="InterPro"/>
</dbReference>
<protein>
    <recommendedName>
        <fullName evidence="1">ATPase AAA-type core domain-containing protein</fullName>
    </recommendedName>
</protein>
<name>A0A4V3GM25_9BACT</name>
<evidence type="ECO:0000259" key="1">
    <source>
        <dbReference type="Pfam" id="PF13304"/>
    </source>
</evidence>
<gene>
    <name evidence="2" type="ORF">EDB95_2836</name>
</gene>
<dbReference type="Gene3D" id="3.40.50.300">
    <property type="entry name" value="P-loop containing nucleotide triphosphate hydrolases"/>
    <property type="match status" value="1"/>
</dbReference>
<dbReference type="GO" id="GO:0016887">
    <property type="term" value="F:ATP hydrolysis activity"/>
    <property type="evidence" value="ECO:0007669"/>
    <property type="project" value="InterPro"/>
</dbReference>